<dbReference type="SUPFAM" id="SSF53335">
    <property type="entry name" value="S-adenosyl-L-methionine-dependent methyltransferases"/>
    <property type="match status" value="1"/>
</dbReference>
<evidence type="ECO:0000256" key="1">
    <source>
        <dbReference type="ARBA" id="ARBA00012770"/>
    </source>
</evidence>
<evidence type="ECO:0000313" key="10">
    <source>
        <dbReference type="Proteomes" id="UP000192247"/>
    </source>
</evidence>
<feature type="active site" description="Proton acceptor" evidence="7">
    <location>
        <position position="252"/>
    </location>
</feature>
<keyword evidence="10" id="KW-1185">Reference proteome</keyword>
<reference evidence="9 10" key="1">
    <citation type="journal article" date="2017" name="Gigascience">
        <title>Draft genome of the honey bee ectoparasitic mite, Tropilaelaps mercedesae, is shaped by the parasitic life history.</title>
        <authorList>
            <person name="Dong X."/>
            <person name="Armstrong S.D."/>
            <person name="Xia D."/>
            <person name="Makepeace B.L."/>
            <person name="Darby A.C."/>
            <person name="Kadowaki T."/>
        </authorList>
    </citation>
    <scope>NUCLEOTIDE SEQUENCE [LARGE SCALE GENOMIC DNA]</scope>
    <source>
        <strain evidence="9">Wuxi-XJTLU</strain>
    </source>
</reference>
<keyword evidence="3 7" id="KW-0489">Methyltransferase</keyword>
<sequence>CVSLYRIMSTELLRNDARKLFTRAFNIQLQDEQETFDEEEKIQYEFDLLEAELNRVKSLLNDKDPILWRKHTSHCNKACQVSYRLSHIIGQNVPLVTQAFLKFFEILSVHGDELVPHAQLKSFHLCEAPGAFITALEQFLLQKFSSSRDWQWRASTLNPYFEGNTTDQTFVDDRLIFETLDNWVFGASGTGNIFSLDIDKDLTHKYDLVTADGSIDCQNYPAEQEMKVLSLFYAETRCAFRLLRDGGCLVQKMFTFFHRETRELLLMLRKAFNQVTIRKPSCSRSSNSETYIVCVNYKLAIGREMVAELDRLVDKLGQRHGTLNYRLSDQFQRNILEASKSFTQWQTETIRENVGYFDHMTRRQREKLELSKSMVAGMFTSRLHIKKLAPEVEDSRQLSCATLTKPSLSKGRAWNVAPFEERGRPDWWKQYARDLFYRLTELHPQVFKTPEQNEMVYERRLHHDLSGTPLVKAMRISTGECCSVVTVSKFIEQSLLDLFYMMFPRGQVSTNEHQPPQIVENAQKGEILIAIDADFSTNAKRELFLREVERELDAFFSSKAAILLEVTFNETISRFAAGLIFLLACVFDEVEFAATRVDHICFTFTVDEPSHLKPVLEVVTTVRKALQNCPAGLTVTEIFPLRTICLTKFFSFLRLCNERYYATNRAAVELLRLVEESNTCN</sequence>
<gene>
    <name evidence="9" type="ORF">BIW11_13958</name>
</gene>
<evidence type="ECO:0000256" key="7">
    <source>
        <dbReference type="PROSITE-ProRule" id="PRU00946"/>
    </source>
</evidence>
<dbReference type="STRING" id="418985.A0A1V9WZK6"/>
<protein>
    <recommendedName>
        <fullName evidence="2">Cap-specific mRNA (nucleoside-2'-O-)-methyltransferase 2</fullName>
        <ecNumber evidence="1">2.1.1.296</ecNumber>
    </recommendedName>
</protein>
<evidence type="ECO:0000256" key="2">
    <source>
        <dbReference type="ARBA" id="ARBA00021134"/>
    </source>
</evidence>
<evidence type="ECO:0000259" key="8">
    <source>
        <dbReference type="PROSITE" id="PS51614"/>
    </source>
</evidence>
<accession>A0A1V9WZK6</accession>
<dbReference type="FunCoup" id="A0A1V9WZK6">
    <property type="interactions" value="1722"/>
</dbReference>
<keyword evidence="4 7" id="KW-0808">Transferase</keyword>
<comment type="caution">
    <text evidence="9">The sequence shown here is derived from an EMBL/GenBank/DDBJ whole genome shotgun (WGS) entry which is preliminary data.</text>
</comment>
<feature type="domain" description="Adrift-type SAM-dependent 2'-O-MTase" evidence="8">
    <location>
        <begin position="94"/>
        <end position="299"/>
    </location>
</feature>
<dbReference type="EMBL" id="MNPL01031267">
    <property type="protein sequence ID" value="OQR66730.1"/>
    <property type="molecule type" value="Genomic_DNA"/>
</dbReference>
<evidence type="ECO:0000256" key="3">
    <source>
        <dbReference type="ARBA" id="ARBA00022603"/>
    </source>
</evidence>
<dbReference type="InterPro" id="IPR025807">
    <property type="entry name" value="Adrift-typ_MeTrfase"/>
</dbReference>
<name>A0A1V9WZK6_9ACAR</name>
<dbReference type="EC" id="2.1.1.296" evidence="1"/>
<comment type="catalytic activity">
    <reaction evidence="6">
        <text>a 5'-end (N(7)-methyl 5'-triphosphoguanosine)-(2'-O-methyl-ribonucleoside)-(ribonucleotide) in mRNA + S-adenosyl-L-methionine = a 5'-end (N(7)-methyl 5'-triphosphoguanosine)-(2'-O-methyl-ribonucleoside)-(2'-O-methyl-ribonucleotide) in mRNA + S-adenosyl-L-homocysteine + H(+)</text>
        <dbReference type="Rhea" id="RHEA:67024"/>
        <dbReference type="Rhea" id="RHEA-COMP:17169"/>
        <dbReference type="Rhea" id="RHEA-COMP:17170"/>
        <dbReference type="ChEBI" id="CHEBI:15378"/>
        <dbReference type="ChEBI" id="CHEBI:57856"/>
        <dbReference type="ChEBI" id="CHEBI:59789"/>
        <dbReference type="ChEBI" id="CHEBI:167612"/>
        <dbReference type="ChEBI" id="CHEBI:167614"/>
        <dbReference type="EC" id="2.1.1.296"/>
    </reaction>
</comment>
<dbReference type="AlphaFoldDB" id="A0A1V9WZK6"/>
<dbReference type="InterPro" id="IPR050851">
    <property type="entry name" value="mRNA_Cap_2O-Ribose_MeTrfase"/>
</dbReference>
<dbReference type="Proteomes" id="UP000192247">
    <property type="component" value="Unassembled WGS sequence"/>
</dbReference>
<dbReference type="PROSITE" id="PS51614">
    <property type="entry name" value="SAM_MT_ADRIFT"/>
    <property type="match status" value="1"/>
</dbReference>
<dbReference type="GO" id="GO:0120550">
    <property type="term" value="F:methyltransferase cap2 activity"/>
    <property type="evidence" value="ECO:0007669"/>
    <property type="project" value="UniProtKB-EC"/>
</dbReference>
<evidence type="ECO:0000256" key="5">
    <source>
        <dbReference type="ARBA" id="ARBA00022691"/>
    </source>
</evidence>
<organism evidence="9 10">
    <name type="scientific">Tropilaelaps mercedesae</name>
    <dbReference type="NCBI Taxonomy" id="418985"/>
    <lineage>
        <taxon>Eukaryota</taxon>
        <taxon>Metazoa</taxon>
        <taxon>Ecdysozoa</taxon>
        <taxon>Arthropoda</taxon>
        <taxon>Chelicerata</taxon>
        <taxon>Arachnida</taxon>
        <taxon>Acari</taxon>
        <taxon>Parasitiformes</taxon>
        <taxon>Mesostigmata</taxon>
        <taxon>Gamasina</taxon>
        <taxon>Dermanyssoidea</taxon>
        <taxon>Laelapidae</taxon>
        <taxon>Tropilaelaps</taxon>
    </lineage>
</organism>
<dbReference type="GO" id="GO:0005634">
    <property type="term" value="C:nucleus"/>
    <property type="evidence" value="ECO:0007669"/>
    <property type="project" value="UniProtKB-ARBA"/>
</dbReference>
<keyword evidence="5 7" id="KW-0949">S-adenosyl-L-methionine</keyword>
<evidence type="ECO:0000256" key="6">
    <source>
        <dbReference type="ARBA" id="ARBA00049477"/>
    </source>
</evidence>
<dbReference type="Gene3D" id="3.40.50.12760">
    <property type="match status" value="1"/>
</dbReference>
<dbReference type="InterPro" id="IPR029063">
    <property type="entry name" value="SAM-dependent_MTases_sf"/>
</dbReference>
<dbReference type="PANTHER" id="PTHR16121:SF2">
    <property type="entry name" value="CAP-SPECIFIC MRNA (NUCLEOSIDE-2'-O-)-METHYLTRANSFERASE 2"/>
    <property type="match status" value="1"/>
</dbReference>
<dbReference type="GO" id="GO:0005737">
    <property type="term" value="C:cytoplasm"/>
    <property type="evidence" value="ECO:0007669"/>
    <property type="project" value="TreeGrafter"/>
</dbReference>
<evidence type="ECO:0000313" key="9">
    <source>
        <dbReference type="EMBL" id="OQR66730.1"/>
    </source>
</evidence>
<proteinExistence type="predicted"/>
<dbReference type="GO" id="GO:0032259">
    <property type="term" value="P:methylation"/>
    <property type="evidence" value="ECO:0007669"/>
    <property type="project" value="UniProtKB-KW"/>
</dbReference>
<feature type="non-terminal residue" evidence="9">
    <location>
        <position position="1"/>
    </location>
</feature>
<feature type="binding site" evidence="7">
    <location>
        <position position="150"/>
    </location>
    <ligand>
        <name>S-adenosyl-L-methionine</name>
        <dbReference type="ChEBI" id="CHEBI:59789"/>
    </ligand>
</feature>
<feature type="binding site" evidence="7">
    <location>
        <position position="212"/>
    </location>
    <ligand>
        <name>S-adenosyl-L-methionine</name>
        <dbReference type="ChEBI" id="CHEBI:59789"/>
    </ligand>
</feature>
<dbReference type="Pfam" id="PF01728">
    <property type="entry name" value="FtsJ"/>
    <property type="match status" value="1"/>
</dbReference>
<dbReference type="GO" id="GO:0006370">
    <property type="term" value="P:7-methylguanosine mRNA capping"/>
    <property type="evidence" value="ECO:0007669"/>
    <property type="project" value="TreeGrafter"/>
</dbReference>
<dbReference type="OrthoDB" id="429597at2759"/>
<dbReference type="InParanoid" id="A0A1V9WZK6"/>
<dbReference type="PANTHER" id="PTHR16121">
    <property type="entry name" value="CAP-SPECIFIC MRNA (NUCLEOSIDE-2'-O-)-METHYLTRANSFERASE 1-RELATED"/>
    <property type="match status" value="1"/>
</dbReference>
<dbReference type="InterPro" id="IPR002877">
    <property type="entry name" value="RNA_MeTrfase_FtsJ_dom"/>
</dbReference>
<evidence type="ECO:0000256" key="4">
    <source>
        <dbReference type="ARBA" id="ARBA00022679"/>
    </source>
</evidence>
<feature type="binding site" evidence="7">
    <location>
        <position position="130"/>
    </location>
    <ligand>
        <name>S-adenosyl-L-methionine</name>
        <dbReference type="ChEBI" id="CHEBI:59789"/>
    </ligand>
</feature>
<dbReference type="GO" id="GO:0004483">
    <property type="term" value="F:methyltransferase cap1 activity"/>
    <property type="evidence" value="ECO:0007669"/>
    <property type="project" value="TreeGrafter"/>
</dbReference>